<evidence type="ECO:0000256" key="1">
    <source>
        <dbReference type="SAM" id="Phobius"/>
    </source>
</evidence>
<dbReference type="EMBL" id="JAAXKZ010000075">
    <property type="protein sequence ID" value="NMH93607.1"/>
    <property type="molecule type" value="Genomic_DNA"/>
</dbReference>
<feature type="transmembrane region" description="Helical" evidence="1">
    <location>
        <begin position="52"/>
        <end position="71"/>
    </location>
</feature>
<organism evidence="2 3">
    <name type="scientific">Pseudonocardia bannensis</name>
    <dbReference type="NCBI Taxonomy" id="630973"/>
    <lineage>
        <taxon>Bacteria</taxon>
        <taxon>Bacillati</taxon>
        <taxon>Actinomycetota</taxon>
        <taxon>Actinomycetes</taxon>
        <taxon>Pseudonocardiales</taxon>
        <taxon>Pseudonocardiaceae</taxon>
        <taxon>Pseudonocardia</taxon>
    </lineage>
</organism>
<sequence>MSPAPARSRHRPPRALRGVSGVLAGGLVALALVLLAGWLVTTRTGSPGPGTGILIGHGLAAVVAVAAQLVADRRSGRPGALAALAVVSISAAVLAVYWLV</sequence>
<dbReference type="AlphaFoldDB" id="A0A848DLI1"/>
<name>A0A848DLI1_9PSEU</name>
<keyword evidence="1" id="KW-0812">Transmembrane</keyword>
<accession>A0A848DLI1</accession>
<dbReference type="RefSeq" id="WP_169414302.1">
    <property type="nucleotide sequence ID" value="NZ_JAAXKZ010000075.1"/>
</dbReference>
<evidence type="ECO:0000313" key="2">
    <source>
        <dbReference type="EMBL" id="NMH93607.1"/>
    </source>
</evidence>
<feature type="transmembrane region" description="Helical" evidence="1">
    <location>
        <begin position="21"/>
        <end position="40"/>
    </location>
</feature>
<keyword evidence="3" id="KW-1185">Reference proteome</keyword>
<reference evidence="2 3" key="1">
    <citation type="submission" date="2020-04" db="EMBL/GenBank/DDBJ databases">
        <authorList>
            <person name="Klaysubun C."/>
            <person name="Duangmal K."/>
            <person name="Lipun K."/>
        </authorList>
    </citation>
    <scope>NUCLEOTIDE SEQUENCE [LARGE SCALE GENOMIC DNA]</scope>
    <source>
        <strain evidence="2 3">DSM 45300</strain>
    </source>
</reference>
<keyword evidence="1" id="KW-1133">Transmembrane helix</keyword>
<gene>
    <name evidence="2" type="ORF">HF519_18905</name>
</gene>
<proteinExistence type="predicted"/>
<protein>
    <submittedName>
        <fullName evidence="2">Uncharacterized protein</fullName>
    </submittedName>
</protein>
<comment type="caution">
    <text evidence="2">The sequence shown here is derived from an EMBL/GenBank/DDBJ whole genome shotgun (WGS) entry which is preliminary data.</text>
</comment>
<dbReference type="Proteomes" id="UP000586918">
    <property type="component" value="Unassembled WGS sequence"/>
</dbReference>
<evidence type="ECO:0000313" key="3">
    <source>
        <dbReference type="Proteomes" id="UP000586918"/>
    </source>
</evidence>
<keyword evidence="1" id="KW-0472">Membrane</keyword>
<feature type="transmembrane region" description="Helical" evidence="1">
    <location>
        <begin position="78"/>
        <end position="99"/>
    </location>
</feature>